<proteinExistence type="inferred from homology"/>
<dbReference type="OrthoDB" id="9805316at2"/>
<dbReference type="RefSeq" id="WP_092672942.1">
    <property type="nucleotide sequence ID" value="NZ_FOGC01000002.1"/>
</dbReference>
<dbReference type="GO" id="GO:0004659">
    <property type="term" value="F:prenyltransferase activity"/>
    <property type="evidence" value="ECO:0007669"/>
    <property type="project" value="InterPro"/>
</dbReference>
<dbReference type="InterPro" id="IPR000092">
    <property type="entry name" value="Polyprenyl_synt"/>
</dbReference>
<dbReference type="AlphaFoldDB" id="A0A1H9F5Q4"/>
<dbReference type="InterPro" id="IPR008949">
    <property type="entry name" value="Isoprenoid_synthase_dom_sf"/>
</dbReference>
<dbReference type="PANTHER" id="PTHR43281:SF1">
    <property type="entry name" value="FARNESYL DIPHOSPHATE SYNTHASE"/>
    <property type="match status" value="1"/>
</dbReference>
<evidence type="ECO:0000256" key="1">
    <source>
        <dbReference type="ARBA" id="ARBA00001946"/>
    </source>
</evidence>
<comment type="similarity">
    <text evidence="2 7">Belongs to the FPP/GGPP synthase family.</text>
</comment>
<keyword evidence="6" id="KW-0414">Isoprene biosynthesis</keyword>
<dbReference type="PROSITE" id="PS00444">
    <property type="entry name" value="POLYPRENYL_SYNTHASE_2"/>
    <property type="match status" value="1"/>
</dbReference>
<evidence type="ECO:0000256" key="2">
    <source>
        <dbReference type="ARBA" id="ARBA00006706"/>
    </source>
</evidence>
<evidence type="ECO:0000313" key="9">
    <source>
        <dbReference type="Proteomes" id="UP000242515"/>
    </source>
</evidence>
<dbReference type="GO" id="GO:0008654">
    <property type="term" value="P:phospholipid biosynthetic process"/>
    <property type="evidence" value="ECO:0007669"/>
    <property type="project" value="UniProtKB-ARBA"/>
</dbReference>
<evidence type="ECO:0000313" key="8">
    <source>
        <dbReference type="EMBL" id="SEQ33252.1"/>
    </source>
</evidence>
<organism evidence="8 9">
    <name type="scientific">Rosenbergiella nectarea</name>
    <dbReference type="NCBI Taxonomy" id="988801"/>
    <lineage>
        <taxon>Bacteria</taxon>
        <taxon>Pseudomonadati</taxon>
        <taxon>Pseudomonadota</taxon>
        <taxon>Gammaproteobacteria</taxon>
        <taxon>Enterobacterales</taxon>
        <taxon>Erwiniaceae</taxon>
        <taxon>Rosenbergiella</taxon>
    </lineage>
</organism>
<dbReference type="FunFam" id="1.10.600.10:FF:000001">
    <property type="entry name" value="Geranylgeranyl diphosphate synthase"/>
    <property type="match status" value="1"/>
</dbReference>
<dbReference type="Gene3D" id="1.10.600.10">
    <property type="entry name" value="Farnesyl Diphosphate Synthase"/>
    <property type="match status" value="1"/>
</dbReference>
<dbReference type="SUPFAM" id="SSF48576">
    <property type="entry name" value="Terpenoid synthases"/>
    <property type="match status" value="1"/>
</dbReference>
<dbReference type="GO" id="GO:0046872">
    <property type="term" value="F:metal ion binding"/>
    <property type="evidence" value="ECO:0007669"/>
    <property type="project" value="UniProtKB-KW"/>
</dbReference>
<dbReference type="Proteomes" id="UP000242515">
    <property type="component" value="Unassembled WGS sequence"/>
</dbReference>
<dbReference type="GO" id="GO:0016114">
    <property type="term" value="P:terpenoid biosynthetic process"/>
    <property type="evidence" value="ECO:0007669"/>
    <property type="project" value="UniProtKB-ARBA"/>
</dbReference>
<evidence type="ECO:0000256" key="6">
    <source>
        <dbReference type="ARBA" id="ARBA00023229"/>
    </source>
</evidence>
<dbReference type="EMBL" id="FOGC01000002">
    <property type="protein sequence ID" value="SEQ33252.1"/>
    <property type="molecule type" value="Genomic_DNA"/>
</dbReference>
<keyword evidence="3 7" id="KW-0808">Transferase</keyword>
<dbReference type="PANTHER" id="PTHR43281">
    <property type="entry name" value="FARNESYL DIPHOSPHATE SYNTHASE"/>
    <property type="match status" value="1"/>
</dbReference>
<dbReference type="InterPro" id="IPR033749">
    <property type="entry name" value="Polyprenyl_synt_CS"/>
</dbReference>
<evidence type="ECO:0000256" key="5">
    <source>
        <dbReference type="ARBA" id="ARBA00022842"/>
    </source>
</evidence>
<keyword evidence="4" id="KW-0479">Metal-binding</keyword>
<keyword evidence="5" id="KW-0460">Magnesium</keyword>
<sequence length="302" mass="32907">MSIGSKNSEGRVTDPITLTLSAIEQRLDQLLPNPSEREKVSLAMREGTLTPGKRIRPLLLLLTAQDLGYQSSQQGLLDFACAIEIVHAASLIMDDMPCMDNALVRRSQPTVHRKFGEAVALLAVVALVSKAFQIISQAEGISDSAKNLAVAELSHAIGVQGLVEGQYQDLSEGENPRSPEAIALTNHYKTSTLFCAALQMAAIAVGASEATRDQLRHCSFNLGQAFQLLDDLSDDSLLTGKDPHQDLGKSTWVNVFGARKSEKQLRDHLGYVSLHFSQACQHSRQTQQFVEQWFAQKLAAVG</sequence>
<keyword evidence="9" id="KW-1185">Reference proteome</keyword>
<accession>A0A1H9F5Q4</accession>
<reference evidence="9" key="1">
    <citation type="submission" date="2016-10" db="EMBL/GenBank/DDBJ databases">
        <authorList>
            <person name="Varghese N."/>
            <person name="Submissions S."/>
        </authorList>
    </citation>
    <scope>NUCLEOTIDE SEQUENCE [LARGE SCALE GENOMIC DNA]</scope>
    <source>
        <strain evidence="9">8N4</strain>
    </source>
</reference>
<dbReference type="SFLD" id="SFLDS00005">
    <property type="entry name" value="Isoprenoid_Synthase_Type_I"/>
    <property type="match status" value="1"/>
</dbReference>
<dbReference type="Pfam" id="PF00348">
    <property type="entry name" value="polyprenyl_synt"/>
    <property type="match status" value="1"/>
</dbReference>
<gene>
    <name evidence="8" type="ORF">SAMN05216522_102176</name>
</gene>
<protein>
    <submittedName>
        <fullName evidence="8">Geranylgeranyl diphosphate synthase, type II</fullName>
    </submittedName>
</protein>
<dbReference type="STRING" id="988801.SAMN05216522_102176"/>
<evidence type="ECO:0000256" key="3">
    <source>
        <dbReference type="ARBA" id="ARBA00022679"/>
    </source>
</evidence>
<evidence type="ECO:0000256" key="7">
    <source>
        <dbReference type="RuleBase" id="RU004466"/>
    </source>
</evidence>
<name>A0A1H9F5Q4_9GAMM</name>
<comment type="cofactor">
    <cofactor evidence="1">
        <name>Mg(2+)</name>
        <dbReference type="ChEBI" id="CHEBI:18420"/>
    </cofactor>
</comment>
<evidence type="ECO:0000256" key="4">
    <source>
        <dbReference type="ARBA" id="ARBA00022723"/>
    </source>
</evidence>